<comment type="caution">
    <text evidence="1">The sequence shown here is derived from an EMBL/GenBank/DDBJ whole genome shotgun (WGS) entry which is preliminary data.</text>
</comment>
<accession>A0ABV0GJH1</accession>
<organism evidence="1 2">
    <name type="scientific">Roseateles flavus</name>
    <dbReference type="NCBI Taxonomy" id="3149041"/>
    <lineage>
        <taxon>Bacteria</taxon>
        <taxon>Pseudomonadati</taxon>
        <taxon>Pseudomonadota</taxon>
        <taxon>Betaproteobacteria</taxon>
        <taxon>Burkholderiales</taxon>
        <taxon>Sphaerotilaceae</taxon>
        <taxon>Roseateles</taxon>
    </lineage>
</organism>
<evidence type="ECO:0000313" key="1">
    <source>
        <dbReference type="EMBL" id="MEO3715213.1"/>
    </source>
</evidence>
<dbReference type="Proteomes" id="UP001462640">
    <property type="component" value="Unassembled WGS sequence"/>
</dbReference>
<sequence length="427" mass="47314">MTALPRRSQLGRLLRRTLWLMLFLGLGLPLLLAMLALQAQPSVSPPPALEGAQLQQASEVLRQNDPRQLPPGGLRVVRLSEAQLQLLLGRLVNRYREARATAQLAQHEALVEASIPLREQGAGPWLNIHARLQETGNLPRLRQLRIGHLPLPTWASDWLVRWLTERLAAQAELRVAGELIQHIGFAPGQLEMSYEWKPDSLKKALNARWPAAEQARLQHYNALLVKLCEPHLSGTPVSVADVMPPFFAEALRRSQAGEDPRLENRAAFLILALQAAGEHTSRLLPAASSWPRARPMILTANGRDDFSQHLLVSVVLAIEGGGPLADAIGIYKEVADSRGGSGFSFNDLAADQAGAHLGLYSERDPVGLQRRLAAHPPERDFMPRTEDLPEFLSAETLQQQYGGLQGEGYRRMMALIRQRVDALPLYR</sequence>
<reference evidence="1 2" key="1">
    <citation type="submission" date="2024-05" db="EMBL/GenBank/DDBJ databases">
        <title>Roseateles sp. 2.12 16S ribosomal RNA gene Genome sequencing and assembly.</title>
        <authorList>
            <person name="Woo H."/>
        </authorList>
    </citation>
    <scope>NUCLEOTIDE SEQUENCE [LARGE SCALE GENOMIC DNA]</scope>
    <source>
        <strain evidence="1 2">2.12</strain>
    </source>
</reference>
<proteinExistence type="predicted"/>
<name>A0ABV0GJH1_9BURK</name>
<dbReference type="RefSeq" id="WP_347612527.1">
    <property type="nucleotide sequence ID" value="NZ_JBDPZC010000012.1"/>
</dbReference>
<keyword evidence="2" id="KW-1185">Reference proteome</keyword>
<dbReference type="EMBL" id="JBDPZC010000012">
    <property type="protein sequence ID" value="MEO3715213.1"/>
    <property type="molecule type" value="Genomic_DNA"/>
</dbReference>
<gene>
    <name evidence="1" type="ORF">ABDJ40_20795</name>
</gene>
<evidence type="ECO:0000313" key="2">
    <source>
        <dbReference type="Proteomes" id="UP001462640"/>
    </source>
</evidence>
<protein>
    <submittedName>
        <fullName evidence="1">Uncharacterized protein</fullName>
    </submittedName>
</protein>